<keyword evidence="4" id="KW-1185">Reference proteome</keyword>
<dbReference type="GO" id="GO:0005739">
    <property type="term" value="C:mitochondrion"/>
    <property type="evidence" value="ECO:0007669"/>
    <property type="project" value="TreeGrafter"/>
</dbReference>
<accession>A0A7H9B9T1</accession>
<dbReference type="Pfam" id="PF08712">
    <property type="entry name" value="Nfu_N"/>
    <property type="match status" value="1"/>
</dbReference>
<evidence type="ECO:0000256" key="1">
    <source>
        <dbReference type="ARBA" id="ARBA00006420"/>
    </source>
</evidence>
<dbReference type="GeneID" id="59238265"/>
<evidence type="ECO:0000259" key="2">
    <source>
        <dbReference type="SMART" id="SM00932"/>
    </source>
</evidence>
<gene>
    <name evidence="3" type="ORF">HG535_0G03650</name>
</gene>
<reference evidence="3 4" key="1">
    <citation type="submission" date="2020-07" db="EMBL/GenBank/DDBJ databases">
        <title>The yeast mating-type switching endonuclease HO is a domesticated member of an unorthodox homing genetic element family.</title>
        <authorList>
            <person name="Coughlan A.Y."/>
            <person name="Lombardi L."/>
            <person name="Braun-Galleani S."/>
            <person name="Martos A.R."/>
            <person name="Galeote V."/>
            <person name="Bigey F."/>
            <person name="Dequin S."/>
            <person name="Byrne K.P."/>
            <person name="Wolfe K.H."/>
        </authorList>
    </citation>
    <scope>NUCLEOTIDE SEQUENCE [LARGE SCALE GENOMIC DNA]</scope>
    <source>
        <strain evidence="3 4">NRRL Y-6702</strain>
    </source>
</reference>
<dbReference type="PANTHER" id="PTHR11178:SF1">
    <property type="entry name" value="NFU1 IRON-SULFUR CLUSTER SCAFFOLD HOMOLOG, MITOCHONDRIAL"/>
    <property type="match status" value="1"/>
</dbReference>
<dbReference type="GO" id="GO:0005506">
    <property type="term" value="F:iron ion binding"/>
    <property type="evidence" value="ECO:0007669"/>
    <property type="project" value="InterPro"/>
</dbReference>
<dbReference type="Pfam" id="PF01106">
    <property type="entry name" value="NifU"/>
    <property type="match status" value="1"/>
</dbReference>
<dbReference type="InterPro" id="IPR014824">
    <property type="entry name" value="Nfu/NifU_N"/>
</dbReference>
<dbReference type="Gene3D" id="3.30.1370.70">
    <property type="entry name" value="Scaffold protein Nfu/NifU, N-terminal domain"/>
    <property type="match status" value="1"/>
</dbReference>
<dbReference type="SMART" id="SM00932">
    <property type="entry name" value="Nfu_N"/>
    <property type="match status" value="1"/>
</dbReference>
<dbReference type="GO" id="GO:0016226">
    <property type="term" value="P:iron-sulfur cluster assembly"/>
    <property type="evidence" value="ECO:0007669"/>
    <property type="project" value="InterPro"/>
</dbReference>
<dbReference type="FunFam" id="3.30.300.130:FF:000001">
    <property type="entry name" value="NFU1 iron-sulfur cluster scaffold"/>
    <property type="match status" value="1"/>
</dbReference>
<name>A0A7H9B9T1_ZYGMR</name>
<dbReference type="Gene3D" id="3.30.300.130">
    <property type="entry name" value="Fe-S cluster assembly (FSCA)"/>
    <property type="match status" value="1"/>
</dbReference>
<dbReference type="SUPFAM" id="SSF117916">
    <property type="entry name" value="Fe-S cluster assembly (FSCA) domain-like"/>
    <property type="match status" value="1"/>
</dbReference>
<dbReference type="RefSeq" id="XP_037146207.1">
    <property type="nucleotide sequence ID" value="XM_037290312.1"/>
</dbReference>
<dbReference type="Proteomes" id="UP000509704">
    <property type="component" value="Chromosome 7"/>
</dbReference>
<dbReference type="InterPro" id="IPR001075">
    <property type="entry name" value="NIF_FeS_clus_asmbl_NifU_C"/>
</dbReference>
<dbReference type="KEGG" id="zmk:HG535_0G03650"/>
<organism evidence="3 4">
    <name type="scientific">Zygotorulaspora mrakii</name>
    <name type="common">Zygosaccharomyces mrakii</name>
    <dbReference type="NCBI Taxonomy" id="42260"/>
    <lineage>
        <taxon>Eukaryota</taxon>
        <taxon>Fungi</taxon>
        <taxon>Dikarya</taxon>
        <taxon>Ascomycota</taxon>
        <taxon>Saccharomycotina</taxon>
        <taxon>Saccharomycetes</taxon>
        <taxon>Saccharomycetales</taxon>
        <taxon>Saccharomycetaceae</taxon>
        <taxon>Zygotorulaspora</taxon>
    </lineage>
</organism>
<evidence type="ECO:0000313" key="3">
    <source>
        <dbReference type="EMBL" id="QLG74482.1"/>
    </source>
</evidence>
<dbReference type="InterPro" id="IPR034904">
    <property type="entry name" value="FSCA_dom_sf"/>
</dbReference>
<sequence length="285" mass="32197">MIFKFRRKVPRIFSSRGYLLVIMFKSRVGSVLGLASRGRFSWQPAVAQRWISIKTLTTPNENAVKFVSTDGELLQDHGSSSVEIKNTDDSLISHSKLAQRIFVQCPGVESLMIGDNFITVNKDPMVHWNQVNSKVIELLTEHLASGENTLTEEFHSAKDSQEVGYEMTMPKFDLTEEDKEVSDMIDEIIQTRIRPAIQDDGGDIQYRAFDPKSGTVYLKLQGACKSCSSSEDTLKHGIESMLKHYVEEVQSVVQMLDPEEEVALKEFDKFERRIQSKNGKDASAP</sequence>
<dbReference type="PIRSF" id="PIRSF036773">
    <property type="entry name" value="HIRIP5"/>
    <property type="match status" value="1"/>
</dbReference>
<dbReference type="GO" id="GO:0051536">
    <property type="term" value="F:iron-sulfur cluster binding"/>
    <property type="evidence" value="ECO:0007669"/>
    <property type="project" value="InterPro"/>
</dbReference>
<dbReference type="InterPro" id="IPR036498">
    <property type="entry name" value="Nfu/NifU_N_sf"/>
</dbReference>
<dbReference type="SUPFAM" id="SSF110836">
    <property type="entry name" value="Hypothetical protein SAV1430"/>
    <property type="match status" value="1"/>
</dbReference>
<dbReference type="EMBL" id="CP058610">
    <property type="protein sequence ID" value="QLG74482.1"/>
    <property type="molecule type" value="Genomic_DNA"/>
</dbReference>
<feature type="domain" description="Scaffold protein Nfu/NifU N-terminal" evidence="2">
    <location>
        <begin position="53"/>
        <end position="146"/>
    </location>
</feature>
<comment type="similarity">
    <text evidence="1">Belongs to the NifU family.</text>
</comment>
<dbReference type="AlphaFoldDB" id="A0A7H9B9T1"/>
<protein>
    <recommendedName>
        <fullName evidence="2">Scaffold protein Nfu/NifU N-terminal domain-containing protein</fullName>
    </recommendedName>
</protein>
<proteinExistence type="inferred from homology"/>
<evidence type="ECO:0000313" key="4">
    <source>
        <dbReference type="Proteomes" id="UP000509704"/>
    </source>
</evidence>
<dbReference type="PANTHER" id="PTHR11178">
    <property type="entry name" value="IRON-SULFUR CLUSTER SCAFFOLD PROTEIN NFU-RELATED"/>
    <property type="match status" value="1"/>
</dbReference>
<dbReference type="InterPro" id="IPR035433">
    <property type="entry name" value="NFU1-like"/>
</dbReference>
<dbReference type="OrthoDB" id="565552at2759"/>